<proteinExistence type="predicted"/>
<dbReference type="PANTHER" id="PTHR45823:SF1">
    <property type="entry name" value="T-SNARE COILED-COIL HOMOLOGY DOMAIN-CONTAINING PROTEIN"/>
    <property type="match status" value="1"/>
</dbReference>
<dbReference type="Proteomes" id="UP001162164">
    <property type="component" value="Unassembled WGS sequence"/>
</dbReference>
<reference evidence="2" key="1">
    <citation type="journal article" date="2023" name="Insect Mol. Biol.">
        <title>Genome sequencing provides insights into the evolution of gene families encoding plant cell wall-degrading enzymes in longhorned beetles.</title>
        <authorList>
            <person name="Shin N.R."/>
            <person name="Okamura Y."/>
            <person name="Kirsch R."/>
            <person name="Pauchet Y."/>
        </authorList>
    </citation>
    <scope>NUCLEOTIDE SEQUENCE</scope>
    <source>
        <strain evidence="2">MMC_N1</strain>
    </source>
</reference>
<gene>
    <name evidence="2" type="ORF">NQ317_008206</name>
</gene>
<feature type="region of interest" description="Disordered" evidence="1">
    <location>
        <begin position="24"/>
        <end position="50"/>
    </location>
</feature>
<comment type="caution">
    <text evidence="2">The sequence shown here is derived from an EMBL/GenBank/DDBJ whole genome shotgun (WGS) entry which is preliminary data.</text>
</comment>
<evidence type="ECO:0000256" key="1">
    <source>
        <dbReference type="SAM" id="MobiDB-lite"/>
    </source>
</evidence>
<accession>A0ABQ9JBF5</accession>
<keyword evidence="3" id="KW-1185">Reference proteome</keyword>
<dbReference type="EMBL" id="JAPWTJ010000934">
    <property type="protein sequence ID" value="KAJ8974767.1"/>
    <property type="molecule type" value="Genomic_DNA"/>
</dbReference>
<evidence type="ECO:0000313" key="2">
    <source>
        <dbReference type="EMBL" id="KAJ8974767.1"/>
    </source>
</evidence>
<protein>
    <submittedName>
        <fullName evidence="2">Uncharacterized protein</fullName>
    </submittedName>
</protein>
<sequence>MLESTGNLKKHLEEKIIENCVNLEESSKTDLSPPGAADENVGEVNSSPNKDVKIKEACSVAGDKEQHSIRHTTCDTKMRMKPPQFDGKTPWPNYLRQFEAAAKTNDWSMDEKATALTLALRATPLTSCKHCPPPNKQITNS</sequence>
<evidence type="ECO:0000313" key="3">
    <source>
        <dbReference type="Proteomes" id="UP001162164"/>
    </source>
</evidence>
<organism evidence="2 3">
    <name type="scientific">Molorchus minor</name>
    <dbReference type="NCBI Taxonomy" id="1323400"/>
    <lineage>
        <taxon>Eukaryota</taxon>
        <taxon>Metazoa</taxon>
        <taxon>Ecdysozoa</taxon>
        <taxon>Arthropoda</taxon>
        <taxon>Hexapoda</taxon>
        <taxon>Insecta</taxon>
        <taxon>Pterygota</taxon>
        <taxon>Neoptera</taxon>
        <taxon>Endopterygota</taxon>
        <taxon>Coleoptera</taxon>
        <taxon>Polyphaga</taxon>
        <taxon>Cucujiformia</taxon>
        <taxon>Chrysomeloidea</taxon>
        <taxon>Cerambycidae</taxon>
        <taxon>Lamiinae</taxon>
        <taxon>Monochamini</taxon>
        <taxon>Molorchus</taxon>
    </lineage>
</organism>
<dbReference type="PANTHER" id="PTHR45823">
    <property type="entry name" value="T-SNARE COILED-COIL HOMOLOGY DOMAIN-CONTAINING PROTEIN"/>
    <property type="match status" value="1"/>
</dbReference>
<name>A0ABQ9JBF5_9CUCU</name>